<comment type="caution">
    <text evidence="5">The sequence shown here is derived from an EMBL/GenBank/DDBJ whole genome shotgun (WGS) entry which is preliminary data.</text>
</comment>
<keyword evidence="4" id="KW-0732">Signal</keyword>
<accession>A0A017T9F5</accession>
<feature type="chain" id="PRO_5001500348" description="Tetratricopeptide repeat protein" evidence="4">
    <location>
        <begin position="28"/>
        <end position="515"/>
    </location>
</feature>
<feature type="region of interest" description="Disordered" evidence="3">
    <location>
        <begin position="37"/>
        <end position="87"/>
    </location>
</feature>
<gene>
    <name evidence="5" type="ORF">CAP_2910</name>
</gene>
<dbReference type="Gene3D" id="1.25.40.10">
    <property type="entry name" value="Tetratricopeptide repeat domain"/>
    <property type="match status" value="3"/>
</dbReference>
<organism evidence="5 6">
    <name type="scientific">Chondromyces apiculatus DSM 436</name>
    <dbReference type="NCBI Taxonomy" id="1192034"/>
    <lineage>
        <taxon>Bacteria</taxon>
        <taxon>Pseudomonadati</taxon>
        <taxon>Myxococcota</taxon>
        <taxon>Polyangia</taxon>
        <taxon>Polyangiales</taxon>
        <taxon>Polyangiaceae</taxon>
        <taxon>Chondromyces</taxon>
    </lineage>
</organism>
<keyword evidence="6" id="KW-1185">Reference proteome</keyword>
<dbReference type="Proteomes" id="UP000019678">
    <property type="component" value="Unassembled WGS sequence"/>
</dbReference>
<dbReference type="STRING" id="1192034.CAP_2910"/>
<evidence type="ECO:0000256" key="1">
    <source>
        <dbReference type="ARBA" id="ARBA00022737"/>
    </source>
</evidence>
<feature type="region of interest" description="Disordered" evidence="3">
    <location>
        <begin position="369"/>
        <end position="399"/>
    </location>
</feature>
<proteinExistence type="predicted"/>
<dbReference type="PANTHER" id="PTHR44858:SF1">
    <property type="entry name" value="UDP-N-ACETYLGLUCOSAMINE--PEPTIDE N-ACETYLGLUCOSAMINYLTRANSFERASE SPINDLY-RELATED"/>
    <property type="match status" value="1"/>
</dbReference>
<dbReference type="InterPro" id="IPR050498">
    <property type="entry name" value="Ycf3"/>
</dbReference>
<dbReference type="GO" id="GO:0046813">
    <property type="term" value="P:receptor-mediated virion attachment to host cell"/>
    <property type="evidence" value="ECO:0007669"/>
    <property type="project" value="TreeGrafter"/>
</dbReference>
<dbReference type="eggNOG" id="COG0457">
    <property type="taxonomic scope" value="Bacteria"/>
</dbReference>
<protein>
    <recommendedName>
        <fullName evidence="7">Tetratricopeptide repeat protein</fullName>
    </recommendedName>
</protein>
<feature type="signal peptide" evidence="4">
    <location>
        <begin position="1"/>
        <end position="27"/>
    </location>
</feature>
<dbReference type="SMART" id="SM00028">
    <property type="entry name" value="TPR"/>
    <property type="match status" value="5"/>
</dbReference>
<evidence type="ECO:0008006" key="7">
    <source>
        <dbReference type="Google" id="ProtNLM"/>
    </source>
</evidence>
<sequence>MIARRTRHLVPPIPRVLRLACACITGASLTALLPACDRTSSPSSPAPTASSPTSSAAPTAASSPSSPASSPDPRALALQPPTGSTAADTDLRALIQRASRGETPPDTWVLLGHAWIRKARHAASPALHRNAAAAADLALARDPHHRPALNLRALVLLLDHDHAAARDLAEQILAADPRDPAAHGTLSDALLALGKFPDAARAAQTMVDLKPDLASYARASRLRWLEGDVEGAKRIARLAMNAYDPADPEPYAWVLVQAALIFWHEGDREGADRGFDRALDAFSEYPPALRGKARVALANGDAPRALALATRALAQTPTDPETTWLLGDAQQAAGTLDAAHRTHEQALTLARKSKGRVLLAELLLAAAASPSAPSPSAPSPSAPSPSAAAPPLPPPEPPAARIAEALRLLDAERTARGGATDIATDDLYAWALYRAGRIPEARAASDRARALGTRDARLLYHAGAIRLATDDRRDRSEAVKLLASALKLNPRFHPTEAAAAEHLLTQARAADAPAH</sequence>
<feature type="compositionally biased region" description="Pro residues" evidence="3">
    <location>
        <begin position="372"/>
        <end position="398"/>
    </location>
</feature>
<dbReference type="PANTHER" id="PTHR44858">
    <property type="entry name" value="TETRATRICOPEPTIDE REPEAT PROTEIN 6"/>
    <property type="match status" value="1"/>
</dbReference>
<dbReference type="InterPro" id="IPR019734">
    <property type="entry name" value="TPR_rpt"/>
</dbReference>
<evidence type="ECO:0000256" key="4">
    <source>
        <dbReference type="SAM" id="SignalP"/>
    </source>
</evidence>
<dbReference type="Pfam" id="PF14559">
    <property type="entry name" value="TPR_19"/>
    <property type="match status" value="1"/>
</dbReference>
<dbReference type="OrthoDB" id="263673at2"/>
<keyword evidence="1" id="KW-0677">Repeat</keyword>
<name>A0A017T9F5_9BACT</name>
<reference evidence="5 6" key="1">
    <citation type="submission" date="2013-05" db="EMBL/GenBank/DDBJ databases">
        <title>Genome assembly of Chondromyces apiculatus DSM 436.</title>
        <authorList>
            <person name="Sharma G."/>
            <person name="Khatri I."/>
            <person name="Kaur C."/>
            <person name="Mayilraj S."/>
            <person name="Subramanian S."/>
        </authorList>
    </citation>
    <scope>NUCLEOTIDE SEQUENCE [LARGE SCALE GENOMIC DNA]</scope>
    <source>
        <strain evidence="5 6">DSM 436</strain>
    </source>
</reference>
<keyword evidence="2" id="KW-0802">TPR repeat</keyword>
<dbReference type="SUPFAM" id="SSF48452">
    <property type="entry name" value="TPR-like"/>
    <property type="match status" value="2"/>
</dbReference>
<evidence type="ECO:0000256" key="3">
    <source>
        <dbReference type="SAM" id="MobiDB-lite"/>
    </source>
</evidence>
<dbReference type="RefSeq" id="WP_081864907.1">
    <property type="nucleotide sequence ID" value="NZ_ASRX01000020.1"/>
</dbReference>
<dbReference type="InterPro" id="IPR011990">
    <property type="entry name" value="TPR-like_helical_dom_sf"/>
</dbReference>
<dbReference type="EMBL" id="ASRX01000020">
    <property type="protein sequence ID" value="EYF05908.1"/>
    <property type="molecule type" value="Genomic_DNA"/>
</dbReference>
<evidence type="ECO:0000313" key="6">
    <source>
        <dbReference type="Proteomes" id="UP000019678"/>
    </source>
</evidence>
<feature type="compositionally biased region" description="Low complexity" evidence="3">
    <location>
        <begin position="39"/>
        <end position="71"/>
    </location>
</feature>
<dbReference type="GO" id="GO:0009279">
    <property type="term" value="C:cell outer membrane"/>
    <property type="evidence" value="ECO:0007669"/>
    <property type="project" value="TreeGrafter"/>
</dbReference>
<evidence type="ECO:0000256" key="2">
    <source>
        <dbReference type="ARBA" id="ARBA00022803"/>
    </source>
</evidence>
<evidence type="ECO:0000313" key="5">
    <source>
        <dbReference type="EMBL" id="EYF05908.1"/>
    </source>
</evidence>
<dbReference type="AlphaFoldDB" id="A0A017T9F5"/>